<dbReference type="InterPro" id="IPR036179">
    <property type="entry name" value="Ig-like_dom_sf"/>
</dbReference>
<dbReference type="InterPro" id="IPR011161">
    <property type="entry name" value="MHC_I-like_Ag-recog"/>
</dbReference>
<dbReference type="Gene3D" id="3.30.500.10">
    <property type="entry name" value="MHC class I-like antigen recognition-like"/>
    <property type="match status" value="1"/>
</dbReference>
<dbReference type="SMART" id="SM00407">
    <property type="entry name" value="IGc1"/>
    <property type="match status" value="1"/>
</dbReference>
<dbReference type="SUPFAM" id="SSF48726">
    <property type="entry name" value="Immunoglobulin"/>
    <property type="match status" value="1"/>
</dbReference>
<dbReference type="PROSITE" id="PS00290">
    <property type="entry name" value="IG_MHC"/>
    <property type="match status" value="1"/>
</dbReference>
<dbReference type="Proteomes" id="UP000543287">
    <property type="component" value="Unassembled WGS sequence"/>
</dbReference>
<dbReference type="GO" id="GO:0048007">
    <property type="term" value="P:antigen processing and presentation, exogenous lipid antigen via MHC class Ib"/>
    <property type="evidence" value="ECO:0007669"/>
    <property type="project" value="TreeGrafter"/>
</dbReference>
<evidence type="ECO:0000256" key="1">
    <source>
        <dbReference type="ARBA" id="ARBA00023180"/>
    </source>
</evidence>
<protein>
    <submittedName>
        <fullName evidence="3">CD1E protein</fullName>
    </submittedName>
</protein>
<dbReference type="GO" id="GO:0001916">
    <property type="term" value="P:positive regulation of T cell mediated cytotoxicity"/>
    <property type="evidence" value="ECO:0007669"/>
    <property type="project" value="TreeGrafter"/>
</dbReference>
<dbReference type="InterPro" id="IPR007110">
    <property type="entry name" value="Ig-like_dom"/>
</dbReference>
<evidence type="ECO:0000259" key="2">
    <source>
        <dbReference type="PROSITE" id="PS50835"/>
    </source>
</evidence>
<dbReference type="GO" id="GO:0030883">
    <property type="term" value="F:endogenous lipid antigen binding"/>
    <property type="evidence" value="ECO:0007669"/>
    <property type="project" value="TreeGrafter"/>
</dbReference>
<dbReference type="Pfam" id="PF07654">
    <property type="entry name" value="C1-set"/>
    <property type="match status" value="1"/>
</dbReference>
<proteinExistence type="predicted"/>
<feature type="domain" description="Ig-like" evidence="2">
    <location>
        <begin position="180"/>
        <end position="262"/>
    </location>
</feature>
<dbReference type="AlphaFoldDB" id="A0A7K9BJF5"/>
<dbReference type="GO" id="GO:0048006">
    <property type="term" value="P:antigen processing and presentation, endogenous lipid antigen via MHC class Ib"/>
    <property type="evidence" value="ECO:0007669"/>
    <property type="project" value="TreeGrafter"/>
</dbReference>
<dbReference type="InterPro" id="IPR003006">
    <property type="entry name" value="Ig/MHC_CS"/>
</dbReference>
<dbReference type="EMBL" id="VWZH01000707">
    <property type="protein sequence ID" value="NXG40256.1"/>
    <property type="molecule type" value="Genomic_DNA"/>
</dbReference>
<dbReference type="InterPro" id="IPR011162">
    <property type="entry name" value="MHC_I/II-like_Ag-recog"/>
</dbReference>
<reference evidence="3 4" key="1">
    <citation type="submission" date="2019-09" db="EMBL/GenBank/DDBJ databases">
        <title>Bird 10,000 Genomes (B10K) Project - Family phase.</title>
        <authorList>
            <person name="Zhang G."/>
        </authorList>
    </citation>
    <scope>NUCLEOTIDE SEQUENCE [LARGE SCALE GENOMIC DNA]</scope>
    <source>
        <strain evidence="3">B10K-LSUMZ-23963</strain>
        <tissue evidence="3">Muscle</tissue>
    </source>
</reference>
<organism evidence="3 4">
    <name type="scientific">Dromaius novaehollandiae</name>
    <name type="common">Emu</name>
    <dbReference type="NCBI Taxonomy" id="8790"/>
    <lineage>
        <taxon>Eukaryota</taxon>
        <taxon>Metazoa</taxon>
        <taxon>Chordata</taxon>
        <taxon>Craniata</taxon>
        <taxon>Vertebrata</taxon>
        <taxon>Euteleostomi</taxon>
        <taxon>Archelosauria</taxon>
        <taxon>Archosauria</taxon>
        <taxon>Dinosauria</taxon>
        <taxon>Saurischia</taxon>
        <taxon>Theropoda</taxon>
        <taxon>Coelurosauria</taxon>
        <taxon>Aves</taxon>
        <taxon>Palaeognathae</taxon>
        <taxon>Casuariiformes</taxon>
        <taxon>Dromaiidae</taxon>
        <taxon>Dromaius</taxon>
    </lineage>
</organism>
<feature type="non-terminal residue" evidence="3">
    <location>
        <position position="1"/>
    </location>
</feature>
<evidence type="ECO:0000313" key="4">
    <source>
        <dbReference type="Proteomes" id="UP000543287"/>
    </source>
</evidence>
<dbReference type="InterPro" id="IPR013783">
    <property type="entry name" value="Ig-like_fold"/>
</dbReference>
<dbReference type="GO" id="GO:0006955">
    <property type="term" value="P:immune response"/>
    <property type="evidence" value="ECO:0007669"/>
    <property type="project" value="TreeGrafter"/>
</dbReference>
<dbReference type="PANTHER" id="PTHR16675">
    <property type="entry name" value="MHC CLASS I-RELATED"/>
    <property type="match status" value="1"/>
</dbReference>
<dbReference type="GO" id="GO:0009897">
    <property type="term" value="C:external side of plasma membrane"/>
    <property type="evidence" value="ECO:0007669"/>
    <property type="project" value="TreeGrafter"/>
</dbReference>
<evidence type="ECO:0000313" key="3">
    <source>
        <dbReference type="EMBL" id="NXG40256.1"/>
    </source>
</evidence>
<dbReference type="GO" id="GO:0030884">
    <property type="term" value="F:exogenous lipid antigen binding"/>
    <property type="evidence" value="ECO:0007669"/>
    <property type="project" value="TreeGrafter"/>
</dbReference>
<dbReference type="PANTHER" id="PTHR16675:SF160">
    <property type="entry name" value="T-CELL SURFACE GLYCOPROTEIN CD1A"/>
    <property type="match status" value="1"/>
</dbReference>
<accession>A0A7K9BJF5</accession>
<comment type="caution">
    <text evidence="3">The sequence shown here is derived from an EMBL/GenBank/DDBJ whole genome shotgun (WGS) entry which is preliminary data.</text>
</comment>
<dbReference type="SUPFAM" id="SSF54452">
    <property type="entry name" value="MHC antigen-recognition domain"/>
    <property type="match status" value="1"/>
</dbReference>
<sequence length="273" mass="30398">GPLTVRMLQTSSFFGFSSSDVEVLGLLADVEVTTLDWSSHKIHFLRPWVFPALAPTEWADLELLLNSYLGNLAHMVDQIVRQRTMTFPVVVQCSMGCREDAGSGFYDTAYDGQDFVSFTARNGSWTRRRDDELARYVEAVLNHDEGTCATMVHLFNITCIKALHRLAQHGKEDLERQVKPVAVVFAKVPNPARLLLVCRVTGFYPRPVSVAWLRDGQEVPPGPELSATPPLPNADLTYQLRSVLAVAPHDGHRYACRVQHSSLGGRSLLVPWG</sequence>
<dbReference type="GO" id="GO:0005615">
    <property type="term" value="C:extracellular space"/>
    <property type="evidence" value="ECO:0007669"/>
    <property type="project" value="TreeGrafter"/>
</dbReference>
<dbReference type="GO" id="GO:0071723">
    <property type="term" value="F:lipopeptide binding"/>
    <property type="evidence" value="ECO:0007669"/>
    <property type="project" value="TreeGrafter"/>
</dbReference>
<feature type="non-terminal residue" evidence="3">
    <location>
        <position position="273"/>
    </location>
</feature>
<dbReference type="PROSITE" id="PS50835">
    <property type="entry name" value="IG_LIKE"/>
    <property type="match status" value="1"/>
</dbReference>
<dbReference type="Gene3D" id="2.60.40.10">
    <property type="entry name" value="Immunoglobulins"/>
    <property type="match status" value="1"/>
</dbReference>
<keyword evidence="1" id="KW-0325">Glycoprotein</keyword>
<gene>
    <name evidence="3" type="primary">Cd1e</name>
    <name evidence="3" type="ORF">DRONOV_R14373</name>
</gene>
<dbReference type="InterPro" id="IPR050208">
    <property type="entry name" value="MHC_class-I_related"/>
</dbReference>
<name>A0A7K9BJF5_DRONO</name>
<dbReference type="InterPro" id="IPR003597">
    <property type="entry name" value="Ig_C1-set"/>
</dbReference>
<dbReference type="InterPro" id="IPR037055">
    <property type="entry name" value="MHC_I-like_Ag-recog_sf"/>
</dbReference>
<dbReference type="Pfam" id="PF16497">
    <property type="entry name" value="MHC_I_3"/>
    <property type="match status" value="1"/>
</dbReference>